<dbReference type="RefSeq" id="WP_187552051.1">
    <property type="nucleotide sequence ID" value="NZ_BMZL01000001.1"/>
</dbReference>
<dbReference type="AlphaFoldDB" id="A0A7G9SNV8"/>
<feature type="signal peptide" evidence="1">
    <location>
        <begin position="1"/>
        <end position="19"/>
    </location>
</feature>
<organism evidence="2 3">
    <name type="scientific">Thermomonas carbonis</name>
    <dbReference type="NCBI Taxonomy" id="1463158"/>
    <lineage>
        <taxon>Bacteria</taxon>
        <taxon>Pseudomonadati</taxon>
        <taxon>Pseudomonadota</taxon>
        <taxon>Gammaproteobacteria</taxon>
        <taxon>Lysobacterales</taxon>
        <taxon>Lysobacteraceae</taxon>
        <taxon>Thermomonas</taxon>
    </lineage>
</organism>
<sequence length="431" mass="46465">MKKIAIAIVIGFGALAVHAAPAQRDASKNPADDFFKAFNAQPDTFAEYRFLTSPVVQQDEYARNLSTQMLATHLSFLGRPVDALQSFPYRGSNAPQSDLPVPSDWMTVPASDWIAVQADAYRVIMVNEAHHAPQTRVLTIALLQRLRAKGYTHLAVEALLNDGTDPMPGGYPVRKSGIYTREPIFAELLREAVRLGYALLPYEPNDQGEQTQQQRESGQARAIAAVLAENPTSKVLVHAGYAHIGEAQEGLPDDARPMAMELATMSGLALLTIDQTSTRSHEAGDIDTVGRRLATQFAVDVASVLVSIEGDNAWSNRPGLNDASVLLPATPTQVLRPDWLALEGKRQAVAIDLTGCLGHLPCLAEARHADEGDDAIPADQFLMLVAGEAATPLYLAPGRYRLRLLGADGATLSDQSLQVATRPTPPSARTP</sequence>
<feature type="chain" id="PRO_5028931032" description="ChaN family lipoprotein" evidence="1">
    <location>
        <begin position="20"/>
        <end position="431"/>
    </location>
</feature>
<dbReference type="EMBL" id="CP060719">
    <property type="protein sequence ID" value="QNN69533.1"/>
    <property type="molecule type" value="Genomic_DNA"/>
</dbReference>
<evidence type="ECO:0000313" key="3">
    <source>
        <dbReference type="Proteomes" id="UP000515804"/>
    </source>
</evidence>
<name>A0A7G9SNV8_9GAMM</name>
<dbReference type="KEGG" id="tcn:H9L16_12760"/>
<evidence type="ECO:0000256" key="1">
    <source>
        <dbReference type="SAM" id="SignalP"/>
    </source>
</evidence>
<protein>
    <recommendedName>
        <fullName evidence="4">ChaN family lipoprotein</fullName>
    </recommendedName>
</protein>
<dbReference type="Proteomes" id="UP000515804">
    <property type="component" value="Chromosome"/>
</dbReference>
<accession>A0A7G9SNV8</accession>
<keyword evidence="3" id="KW-1185">Reference proteome</keyword>
<reference evidence="2 3" key="1">
    <citation type="submission" date="2020-08" db="EMBL/GenBank/DDBJ databases">
        <title>Genome sequence of Thermomonas carbonis KCTC 42013T.</title>
        <authorList>
            <person name="Hyun D.-W."/>
            <person name="Bae J.-W."/>
        </authorList>
    </citation>
    <scope>NUCLEOTIDE SEQUENCE [LARGE SCALE GENOMIC DNA]</scope>
    <source>
        <strain evidence="2 3">KCTC 42013</strain>
    </source>
</reference>
<proteinExistence type="predicted"/>
<keyword evidence="1" id="KW-0732">Signal</keyword>
<evidence type="ECO:0008006" key="4">
    <source>
        <dbReference type="Google" id="ProtNLM"/>
    </source>
</evidence>
<gene>
    <name evidence="2" type="ORF">H9L16_12760</name>
</gene>
<evidence type="ECO:0000313" key="2">
    <source>
        <dbReference type="EMBL" id="QNN69533.1"/>
    </source>
</evidence>